<reference evidence="8" key="1">
    <citation type="journal article" date="2017" name="Front. Plant Sci.">
        <title>Climate Clever Clovers: New Paradigm to Reduce the Environmental Footprint of Ruminants by Breeding Low Methanogenic Forages Utilizing Haplotype Variation.</title>
        <authorList>
            <person name="Kaur P."/>
            <person name="Appels R."/>
            <person name="Bayer P.E."/>
            <person name="Keeble-Gagnere G."/>
            <person name="Wang J."/>
            <person name="Hirakawa H."/>
            <person name="Shirasawa K."/>
            <person name="Vercoe P."/>
            <person name="Stefanova K."/>
            <person name="Durmic Z."/>
            <person name="Nichols P."/>
            <person name="Revell C."/>
            <person name="Isobe S.N."/>
            <person name="Edwards D."/>
            <person name="Erskine W."/>
        </authorList>
    </citation>
    <scope>NUCLEOTIDE SEQUENCE [LARGE SCALE GENOMIC DNA]</scope>
    <source>
        <strain evidence="8">cv. Daliak</strain>
    </source>
</reference>
<dbReference type="PROSITE" id="PS00640">
    <property type="entry name" value="THIOL_PROTEASE_ASN"/>
    <property type="match status" value="1"/>
</dbReference>
<dbReference type="GO" id="GO:0006508">
    <property type="term" value="P:proteolysis"/>
    <property type="evidence" value="ECO:0007669"/>
    <property type="project" value="UniProtKB-KW"/>
</dbReference>
<keyword evidence="5" id="KW-1015">Disulfide bond</keyword>
<dbReference type="InterPro" id="IPR000668">
    <property type="entry name" value="Peptidase_C1A_C"/>
</dbReference>
<organism evidence="7 8">
    <name type="scientific">Trifolium subterraneum</name>
    <name type="common">Subterranean clover</name>
    <dbReference type="NCBI Taxonomy" id="3900"/>
    <lineage>
        <taxon>Eukaryota</taxon>
        <taxon>Viridiplantae</taxon>
        <taxon>Streptophyta</taxon>
        <taxon>Embryophyta</taxon>
        <taxon>Tracheophyta</taxon>
        <taxon>Spermatophyta</taxon>
        <taxon>Magnoliopsida</taxon>
        <taxon>eudicotyledons</taxon>
        <taxon>Gunneridae</taxon>
        <taxon>Pentapetalae</taxon>
        <taxon>rosids</taxon>
        <taxon>fabids</taxon>
        <taxon>Fabales</taxon>
        <taxon>Fabaceae</taxon>
        <taxon>Papilionoideae</taxon>
        <taxon>50 kb inversion clade</taxon>
        <taxon>NPAAA clade</taxon>
        <taxon>Hologalegina</taxon>
        <taxon>IRL clade</taxon>
        <taxon>Trifolieae</taxon>
        <taxon>Trifolium</taxon>
    </lineage>
</organism>
<evidence type="ECO:0000313" key="7">
    <source>
        <dbReference type="EMBL" id="GAU30274.1"/>
    </source>
</evidence>
<protein>
    <recommendedName>
        <fullName evidence="6">Peptidase C1A papain C-terminal domain-containing protein</fullName>
    </recommendedName>
</protein>
<dbReference type="GO" id="GO:0008234">
    <property type="term" value="F:cysteine-type peptidase activity"/>
    <property type="evidence" value="ECO:0007669"/>
    <property type="project" value="UniProtKB-KW"/>
</dbReference>
<gene>
    <name evidence="7" type="ORF">TSUD_384950</name>
</gene>
<keyword evidence="4" id="KW-0788">Thiol protease</keyword>
<dbReference type="Proteomes" id="UP000242715">
    <property type="component" value="Unassembled WGS sequence"/>
</dbReference>
<keyword evidence="3" id="KW-0378">Hydrolase</keyword>
<evidence type="ECO:0000256" key="1">
    <source>
        <dbReference type="ARBA" id="ARBA00008455"/>
    </source>
</evidence>
<evidence type="ECO:0000313" key="8">
    <source>
        <dbReference type="Proteomes" id="UP000242715"/>
    </source>
</evidence>
<keyword evidence="2" id="KW-0645">Protease</keyword>
<dbReference type="PANTHER" id="PTHR12411">
    <property type="entry name" value="CYSTEINE PROTEASE FAMILY C1-RELATED"/>
    <property type="match status" value="1"/>
</dbReference>
<dbReference type="InterPro" id="IPR039417">
    <property type="entry name" value="Peptidase_C1A_papain-like"/>
</dbReference>
<comment type="similarity">
    <text evidence="1">Belongs to the peptidase C1 family.</text>
</comment>
<dbReference type="SMART" id="SM00645">
    <property type="entry name" value="Pept_C1"/>
    <property type="match status" value="1"/>
</dbReference>
<dbReference type="PROSITE" id="PS00639">
    <property type="entry name" value="THIOL_PROTEASE_HIS"/>
    <property type="match status" value="1"/>
</dbReference>
<dbReference type="InterPro" id="IPR025660">
    <property type="entry name" value="Pept_his_AS"/>
</dbReference>
<dbReference type="OrthoDB" id="1434095at2759"/>
<evidence type="ECO:0000256" key="5">
    <source>
        <dbReference type="ARBA" id="ARBA00023157"/>
    </source>
</evidence>
<evidence type="ECO:0000259" key="6">
    <source>
        <dbReference type="SMART" id="SM00645"/>
    </source>
</evidence>
<dbReference type="CDD" id="cd02248">
    <property type="entry name" value="Peptidase_C1A"/>
    <property type="match status" value="1"/>
</dbReference>
<keyword evidence="8" id="KW-1185">Reference proteome</keyword>
<name>A0A2Z6MC83_TRISU</name>
<sequence length="133" mass="14809">MSGKLIDFSEQEVLDCEPYSNGCISGWVNKAFDWIISNNGIASANDYSYTANKGDCKASQGIFDGPNCPVDSKDTNHCLLIVGYDSVDGEDYWILKNSWGMSWGMNGYMRMKRNTNKTYGVCAVNAWAYNPVK</sequence>
<dbReference type="EMBL" id="DF973422">
    <property type="protein sequence ID" value="GAU30274.1"/>
    <property type="molecule type" value="Genomic_DNA"/>
</dbReference>
<evidence type="ECO:0000256" key="3">
    <source>
        <dbReference type="ARBA" id="ARBA00022801"/>
    </source>
</evidence>
<feature type="domain" description="Peptidase C1A papain C-terminal" evidence="6">
    <location>
        <begin position="1"/>
        <end position="132"/>
    </location>
</feature>
<dbReference type="InterPro" id="IPR038765">
    <property type="entry name" value="Papain-like_cys_pep_sf"/>
</dbReference>
<accession>A0A2Z6MC83</accession>
<evidence type="ECO:0000256" key="4">
    <source>
        <dbReference type="ARBA" id="ARBA00022807"/>
    </source>
</evidence>
<dbReference type="Gene3D" id="3.90.70.10">
    <property type="entry name" value="Cysteine proteinases"/>
    <property type="match status" value="2"/>
</dbReference>
<dbReference type="InterPro" id="IPR025661">
    <property type="entry name" value="Pept_asp_AS"/>
</dbReference>
<dbReference type="InterPro" id="IPR013128">
    <property type="entry name" value="Peptidase_C1A"/>
</dbReference>
<dbReference type="Pfam" id="PF00112">
    <property type="entry name" value="Peptidase_C1"/>
    <property type="match status" value="2"/>
</dbReference>
<dbReference type="SUPFAM" id="SSF54001">
    <property type="entry name" value="Cysteine proteinases"/>
    <property type="match status" value="1"/>
</dbReference>
<evidence type="ECO:0000256" key="2">
    <source>
        <dbReference type="ARBA" id="ARBA00022670"/>
    </source>
</evidence>
<dbReference type="AlphaFoldDB" id="A0A2Z6MC83"/>
<proteinExistence type="inferred from homology"/>